<keyword evidence="3" id="KW-1185">Reference proteome</keyword>
<keyword evidence="1" id="KW-1133">Transmembrane helix</keyword>
<gene>
    <name evidence="2" type="ORF">RKA07_15435</name>
</gene>
<dbReference type="InterPro" id="IPR029057">
    <property type="entry name" value="PRTase-like"/>
</dbReference>
<dbReference type="InterPro" id="IPR000836">
    <property type="entry name" value="PRTase_dom"/>
</dbReference>
<dbReference type="Gene3D" id="3.40.50.2020">
    <property type="match status" value="1"/>
</dbReference>
<dbReference type="CDD" id="cd06223">
    <property type="entry name" value="PRTases_typeI"/>
    <property type="match status" value="1"/>
</dbReference>
<dbReference type="RefSeq" id="WP_310966734.1">
    <property type="nucleotide sequence ID" value="NZ_JAVMBO010000017.1"/>
</dbReference>
<evidence type="ECO:0000313" key="2">
    <source>
        <dbReference type="EMBL" id="MDS1311494.1"/>
    </source>
</evidence>
<protein>
    <recommendedName>
        <fullName evidence="4">Phosphoribosyltransferase domain-containing protein</fullName>
    </recommendedName>
</protein>
<name>A0ABU2HK98_9GAMM</name>
<keyword evidence="1" id="KW-0472">Membrane</keyword>
<comment type="caution">
    <text evidence="2">The sequence shown here is derived from an EMBL/GenBank/DDBJ whole genome shotgun (WGS) entry which is preliminary data.</text>
</comment>
<evidence type="ECO:0000313" key="3">
    <source>
        <dbReference type="Proteomes" id="UP001267407"/>
    </source>
</evidence>
<evidence type="ECO:0008006" key="4">
    <source>
        <dbReference type="Google" id="ProtNLM"/>
    </source>
</evidence>
<keyword evidence="1" id="KW-0812">Transmembrane</keyword>
<sequence length="266" mass="30209">MWWDFDFDDLILVVLSISTFSSVLIWTGFMPAWITKRLAKNRLTETVLVLREFGIDVEKYRKLNLSRSVDNHVDANNIERSLSRILDGSTIKKRVHVGKTDQVEVDHYVDAMSLSTGPSDSVQLARILASFWRKKLSEEDPTIRIADFDYIVTPKEGSPILGYEFSKILGKPLILHCGSEKKFETGCANLAFQSTFDTRTVPKAGAKVILVDDSTTGGRKVRQAIDDLRRNEIVVHDCLVLFEPTVKNVRKRVEEMDVSLHAVIRK</sequence>
<dbReference type="SUPFAM" id="SSF53271">
    <property type="entry name" value="PRTase-like"/>
    <property type="match status" value="1"/>
</dbReference>
<organism evidence="2 3">
    <name type="scientific">Marinobacter xiaoshiensis</name>
    <dbReference type="NCBI Taxonomy" id="3073652"/>
    <lineage>
        <taxon>Bacteria</taxon>
        <taxon>Pseudomonadati</taxon>
        <taxon>Pseudomonadota</taxon>
        <taxon>Gammaproteobacteria</taxon>
        <taxon>Pseudomonadales</taxon>
        <taxon>Marinobacteraceae</taxon>
        <taxon>Marinobacter</taxon>
    </lineage>
</organism>
<evidence type="ECO:0000256" key="1">
    <source>
        <dbReference type="SAM" id="Phobius"/>
    </source>
</evidence>
<reference evidence="2" key="1">
    <citation type="submission" date="2023-09" db="EMBL/GenBank/DDBJ databases">
        <title>Marinobacter sediminicola sp. nov. and Marinobacter maritimum sp. nov., isolated from marine sediment.</title>
        <authorList>
            <person name="An J."/>
        </authorList>
    </citation>
    <scope>NUCLEOTIDE SEQUENCE</scope>
    <source>
        <strain evidence="2">F60267</strain>
    </source>
</reference>
<accession>A0ABU2HK98</accession>
<proteinExistence type="predicted"/>
<feature type="transmembrane region" description="Helical" evidence="1">
    <location>
        <begin position="12"/>
        <end position="34"/>
    </location>
</feature>
<dbReference type="Proteomes" id="UP001267407">
    <property type="component" value="Unassembled WGS sequence"/>
</dbReference>
<dbReference type="EMBL" id="JAVMBO010000017">
    <property type="protein sequence ID" value="MDS1311494.1"/>
    <property type="molecule type" value="Genomic_DNA"/>
</dbReference>